<dbReference type="PATRIC" id="fig|1618736.3.peg.280"/>
<proteinExistence type="inferred from homology"/>
<keyword evidence="2 6" id="KW-0227">DNA damage</keyword>
<dbReference type="SUPFAM" id="SSF47781">
    <property type="entry name" value="RuvA domain 2-like"/>
    <property type="match status" value="1"/>
</dbReference>
<keyword evidence="4 6" id="KW-0233">DNA recombination</keyword>
<feature type="domain" description="Helix-hairpin-helix DNA-binding motif class 1" evidence="7">
    <location>
        <begin position="71"/>
        <end position="90"/>
    </location>
</feature>
<dbReference type="InterPro" id="IPR003583">
    <property type="entry name" value="Hlx-hairpin-Hlx_DNA-bd_motif"/>
</dbReference>
<dbReference type="InterPro" id="IPR012340">
    <property type="entry name" value="NA-bd_OB-fold"/>
</dbReference>
<dbReference type="Gene3D" id="2.40.50.140">
    <property type="entry name" value="Nucleic acid-binding proteins"/>
    <property type="match status" value="1"/>
</dbReference>
<comment type="subcellular location">
    <subcellularLocation>
        <location evidence="6">Cytoplasm</location>
    </subcellularLocation>
</comment>
<organism evidence="8 9">
    <name type="scientific">Candidatus Nomurabacteria bacterium GW2011_GWA2_41_25</name>
    <dbReference type="NCBI Taxonomy" id="1618736"/>
    <lineage>
        <taxon>Bacteria</taxon>
        <taxon>Candidatus Nomuraibacteriota</taxon>
    </lineage>
</organism>
<dbReference type="InterPro" id="IPR013849">
    <property type="entry name" value="DNA_helicase_Holl-junc_RuvA_I"/>
</dbReference>
<dbReference type="GO" id="GO:0009379">
    <property type="term" value="C:Holliday junction helicase complex"/>
    <property type="evidence" value="ECO:0007669"/>
    <property type="project" value="InterPro"/>
</dbReference>
<dbReference type="SMART" id="SM00278">
    <property type="entry name" value="HhH1"/>
    <property type="match status" value="2"/>
</dbReference>
<reference evidence="8 9" key="1">
    <citation type="journal article" date="2015" name="Nature">
        <title>rRNA introns, odd ribosomes, and small enigmatic genomes across a large radiation of phyla.</title>
        <authorList>
            <person name="Brown C.T."/>
            <person name="Hug L.A."/>
            <person name="Thomas B.C."/>
            <person name="Sharon I."/>
            <person name="Castelle C.J."/>
            <person name="Singh A."/>
            <person name="Wilkins M.J."/>
            <person name="Williams K.H."/>
            <person name="Banfield J.F."/>
        </authorList>
    </citation>
    <scope>NUCLEOTIDE SEQUENCE [LARGE SCALE GENOMIC DNA]</scope>
</reference>
<dbReference type="InterPro" id="IPR010994">
    <property type="entry name" value="RuvA_2-like"/>
</dbReference>
<dbReference type="Pfam" id="PF14520">
    <property type="entry name" value="HHH_5"/>
    <property type="match status" value="1"/>
</dbReference>
<dbReference type="EMBL" id="LCBE01000005">
    <property type="protein sequence ID" value="KKS04597.1"/>
    <property type="molecule type" value="Genomic_DNA"/>
</dbReference>
<keyword evidence="1 6" id="KW-0963">Cytoplasm</keyword>
<dbReference type="HAMAP" id="MF_00031">
    <property type="entry name" value="DNA_HJ_migration_RuvA"/>
    <property type="match status" value="1"/>
</dbReference>
<keyword evidence="5 6" id="KW-0234">DNA repair</keyword>
<dbReference type="SUPFAM" id="SSF46929">
    <property type="entry name" value="DNA helicase RuvA subunit, C-terminal domain"/>
    <property type="match status" value="1"/>
</dbReference>
<keyword evidence="8" id="KW-0378">Hydrolase</keyword>
<evidence type="ECO:0000313" key="8">
    <source>
        <dbReference type="EMBL" id="KKS04597.1"/>
    </source>
</evidence>
<dbReference type="GO" id="GO:0005737">
    <property type="term" value="C:cytoplasm"/>
    <property type="evidence" value="ECO:0007669"/>
    <property type="project" value="UniProtKB-SubCell"/>
</dbReference>
<keyword evidence="8" id="KW-0547">Nucleotide-binding</keyword>
<comment type="domain">
    <text evidence="6">Has three domains with a flexible linker between the domains II and III and assumes an 'L' shape. Domain III is highly mobile and contacts RuvB.</text>
</comment>
<evidence type="ECO:0000256" key="6">
    <source>
        <dbReference type="HAMAP-Rule" id="MF_00031"/>
    </source>
</evidence>
<evidence type="ECO:0000256" key="2">
    <source>
        <dbReference type="ARBA" id="ARBA00022763"/>
    </source>
</evidence>
<dbReference type="Pfam" id="PF07499">
    <property type="entry name" value="RuvA_C"/>
    <property type="match status" value="1"/>
</dbReference>
<comment type="caution">
    <text evidence="6">Lacks conserved residue(s) required for the propagation of feature annotation.</text>
</comment>
<dbReference type="CDD" id="cd14332">
    <property type="entry name" value="UBA_RuvA_C"/>
    <property type="match status" value="1"/>
</dbReference>
<comment type="function">
    <text evidence="6">The RuvA-RuvB-RuvC complex processes Holliday junction (HJ) DNA during genetic recombination and DNA repair, while the RuvA-RuvB complex plays an important role in the rescue of blocked DNA replication forks via replication fork reversal (RFR). RuvA specifically binds to HJ cruciform DNA, conferring on it an open structure. The RuvB hexamer acts as an ATP-dependent pump, pulling dsDNA into and through the RuvAB complex. HJ branch migration allows RuvC to scan DNA until it finds its consensus sequence, where it cleaves and resolves the cruciform DNA.</text>
</comment>
<dbReference type="InterPro" id="IPR036267">
    <property type="entry name" value="RuvA_C_sf"/>
</dbReference>
<dbReference type="SUPFAM" id="SSF50249">
    <property type="entry name" value="Nucleic acid-binding proteins"/>
    <property type="match status" value="1"/>
</dbReference>
<dbReference type="GO" id="GO:0006310">
    <property type="term" value="P:DNA recombination"/>
    <property type="evidence" value="ECO:0007669"/>
    <property type="project" value="UniProtKB-UniRule"/>
</dbReference>
<feature type="domain" description="Helix-hairpin-helix DNA-binding motif class 1" evidence="7">
    <location>
        <begin position="106"/>
        <end position="125"/>
    </location>
</feature>
<keyword evidence="8" id="KW-0347">Helicase</keyword>
<keyword evidence="3 6" id="KW-0238">DNA-binding</keyword>
<protein>
    <recommendedName>
        <fullName evidence="6">Holliday junction branch migration complex subunit RuvA</fullName>
    </recommendedName>
</protein>
<dbReference type="GO" id="GO:0048476">
    <property type="term" value="C:Holliday junction resolvase complex"/>
    <property type="evidence" value="ECO:0007669"/>
    <property type="project" value="UniProtKB-UniRule"/>
</dbReference>
<evidence type="ECO:0000256" key="4">
    <source>
        <dbReference type="ARBA" id="ARBA00023172"/>
    </source>
</evidence>
<evidence type="ECO:0000256" key="5">
    <source>
        <dbReference type="ARBA" id="ARBA00023204"/>
    </source>
</evidence>
<evidence type="ECO:0000259" key="7">
    <source>
        <dbReference type="SMART" id="SM00278"/>
    </source>
</evidence>
<dbReference type="GO" id="GO:0006281">
    <property type="term" value="P:DNA repair"/>
    <property type="evidence" value="ECO:0007669"/>
    <property type="project" value="UniProtKB-UniRule"/>
</dbReference>
<evidence type="ECO:0000256" key="3">
    <source>
        <dbReference type="ARBA" id="ARBA00023125"/>
    </source>
</evidence>
<gene>
    <name evidence="6" type="primary">ruvA</name>
    <name evidence="8" type="ORF">UU58_C0005G0046</name>
</gene>
<name>A0A0G0VY10_9BACT</name>
<evidence type="ECO:0000313" key="9">
    <source>
        <dbReference type="Proteomes" id="UP000034236"/>
    </source>
</evidence>
<comment type="caution">
    <text evidence="8">The sequence shown here is derived from an EMBL/GenBank/DDBJ whole genome shotgun (WGS) entry which is preliminary data.</text>
</comment>
<sequence>MIGSIKGKIVLRTEKFLIVETNGVGYKINVSSDVFSKAKKTEIMLWIHTHVREDMLDLYGFLNREELEFFEMLINVSGIGPKGALAILGITSIETLKKAIGTGDTGYLTKISGIGKKTAEKIVIELRDKIAEKMKDEKGGISLQGELDALEALKSLGYSQNEAREALKKISLGHGRTGEVPDTNTNAKIREALKILSGK</sequence>
<accession>A0A0G0VY10</accession>
<dbReference type="NCBIfam" id="TIGR00084">
    <property type="entry name" value="ruvA"/>
    <property type="match status" value="1"/>
</dbReference>
<dbReference type="Proteomes" id="UP000034236">
    <property type="component" value="Unassembled WGS sequence"/>
</dbReference>
<dbReference type="GO" id="GO:0005524">
    <property type="term" value="F:ATP binding"/>
    <property type="evidence" value="ECO:0007669"/>
    <property type="project" value="InterPro"/>
</dbReference>
<dbReference type="InterPro" id="IPR000085">
    <property type="entry name" value="RuvA"/>
</dbReference>
<dbReference type="GO" id="GO:0009378">
    <property type="term" value="F:four-way junction helicase activity"/>
    <property type="evidence" value="ECO:0007669"/>
    <property type="project" value="InterPro"/>
</dbReference>
<dbReference type="Gene3D" id="1.10.8.10">
    <property type="entry name" value="DNA helicase RuvA subunit, C-terminal domain"/>
    <property type="match status" value="1"/>
</dbReference>
<dbReference type="Gene3D" id="1.10.150.20">
    <property type="entry name" value="5' to 3' exonuclease, C-terminal subdomain"/>
    <property type="match status" value="1"/>
</dbReference>
<keyword evidence="8" id="KW-0067">ATP-binding</keyword>
<dbReference type="AlphaFoldDB" id="A0A0G0VY10"/>
<dbReference type="GO" id="GO:0000400">
    <property type="term" value="F:four-way junction DNA binding"/>
    <property type="evidence" value="ECO:0007669"/>
    <property type="project" value="UniProtKB-UniRule"/>
</dbReference>
<evidence type="ECO:0000256" key="1">
    <source>
        <dbReference type="ARBA" id="ARBA00022490"/>
    </source>
</evidence>
<feature type="region of interest" description="Domain III" evidence="6">
    <location>
        <begin position="148"/>
        <end position="199"/>
    </location>
</feature>
<comment type="similarity">
    <text evidence="6">Belongs to the RuvA family.</text>
</comment>
<dbReference type="InterPro" id="IPR011114">
    <property type="entry name" value="RuvA_C"/>
</dbReference>
<dbReference type="Pfam" id="PF01330">
    <property type="entry name" value="RuvA_N"/>
    <property type="match status" value="1"/>
</dbReference>
<comment type="subunit">
    <text evidence="6">Homotetramer. Forms an RuvA(8)-RuvB(12)-Holliday junction (HJ) complex. HJ DNA is sandwiched between 2 RuvA tetramers; dsDNA enters through RuvA and exits via RuvB. An RuvB hexamer assembles on each DNA strand where it exits the tetramer. Each RuvB hexamer is contacted by two RuvA subunits (via domain III) on 2 adjacent RuvB subunits; this complex drives branch migration. In the full resolvosome a probable DNA-RuvA(4)-RuvB(12)-RuvC(2) complex forms which resolves the HJ.</text>
</comment>